<evidence type="ECO:0000256" key="3">
    <source>
        <dbReference type="PIRSR" id="PIRSR001359-3"/>
    </source>
</evidence>
<dbReference type="Proteomes" id="UP000198751">
    <property type="component" value="Chromosome I"/>
</dbReference>
<dbReference type="InterPro" id="IPR000771">
    <property type="entry name" value="FBA_II"/>
</dbReference>
<dbReference type="Gene3D" id="3.20.20.70">
    <property type="entry name" value="Aldolase class I"/>
    <property type="match status" value="1"/>
</dbReference>
<dbReference type="PIRSF" id="PIRSF001359">
    <property type="entry name" value="F_bP_aldolase_II"/>
    <property type="match status" value="1"/>
</dbReference>
<dbReference type="EMBL" id="LT629779">
    <property type="protein sequence ID" value="SDS75513.1"/>
    <property type="molecule type" value="Genomic_DNA"/>
</dbReference>
<comment type="cofactor">
    <cofactor evidence="3">
        <name>Zn(2+)</name>
        <dbReference type="ChEBI" id="CHEBI:29105"/>
    </cofactor>
    <text evidence="3">Binds 2 Zn(2+) ions per subunit. One is catalytic and the other provides a structural contribution.</text>
</comment>
<feature type="binding site" evidence="2">
    <location>
        <begin position="240"/>
        <end position="243"/>
    </location>
    <ligand>
        <name>dihydroxyacetone phosphate</name>
        <dbReference type="ChEBI" id="CHEBI:57642"/>
    </ligand>
</feature>
<dbReference type="GO" id="GO:0005975">
    <property type="term" value="P:carbohydrate metabolic process"/>
    <property type="evidence" value="ECO:0007669"/>
    <property type="project" value="InterPro"/>
</dbReference>
<dbReference type="AlphaFoldDB" id="A0A1H1USQ8"/>
<accession>A0A1H1USQ8</accession>
<dbReference type="GO" id="GO:0005829">
    <property type="term" value="C:cytosol"/>
    <property type="evidence" value="ECO:0007669"/>
    <property type="project" value="TreeGrafter"/>
</dbReference>
<evidence type="ECO:0000313" key="4">
    <source>
        <dbReference type="EMBL" id="SDS75513.1"/>
    </source>
</evidence>
<keyword evidence="3" id="KW-0479">Metal-binding</keyword>
<dbReference type="GO" id="GO:0009025">
    <property type="term" value="F:tagatose-bisphosphate aldolase activity"/>
    <property type="evidence" value="ECO:0007669"/>
    <property type="project" value="TreeGrafter"/>
</dbReference>
<feature type="binding site" evidence="3">
    <location>
        <position position="136"/>
    </location>
    <ligand>
        <name>Zn(2+)</name>
        <dbReference type="ChEBI" id="CHEBI:29105"/>
        <label>2</label>
    </ligand>
</feature>
<feature type="binding site" evidence="3">
    <location>
        <position position="218"/>
    </location>
    <ligand>
        <name>Zn(2+)</name>
        <dbReference type="ChEBI" id="CHEBI:29105"/>
        <label>1</label>
        <note>catalytic</note>
    </ligand>
</feature>
<feature type="binding site" evidence="3">
    <location>
        <position position="190"/>
    </location>
    <ligand>
        <name>Zn(2+)</name>
        <dbReference type="ChEBI" id="CHEBI:29105"/>
        <label>1</label>
        <note>catalytic</note>
    </ligand>
</feature>
<evidence type="ECO:0000256" key="2">
    <source>
        <dbReference type="PIRSR" id="PIRSR001359-2"/>
    </source>
</evidence>
<proteinExistence type="predicted"/>
<gene>
    <name evidence="4" type="ORF">SAMN04489743_0777</name>
</gene>
<evidence type="ECO:0000313" key="5">
    <source>
        <dbReference type="Proteomes" id="UP000198751"/>
    </source>
</evidence>
<feature type="active site" description="Proton donor" evidence="1">
    <location>
        <position position="81"/>
    </location>
</feature>
<dbReference type="SUPFAM" id="SSF51569">
    <property type="entry name" value="Aldolase"/>
    <property type="match status" value="1"/>
</dbReference>
<feature type="binding site" evidence="2">
    <location>
        <position position="191"/>
    </location>
    <ligand>
        <name>dihydroxyacetone phosphate</name>
        <dbReference type="ChEBI" id="CHEBI:57642"/>
    </ligand>
</feature>
<organism evidence="4 5">
    <name type="scientific">Pseudarthrobacter equi</name>
    <dbReference type="NCBI Taxonomy" id="728066"/>
    <lineage>
        <taxon>Bacteria</taxon>
        <taxon>Bacillati</taxon>
        <taxon>Actinomycetota</taxon>
        <taxon>Actinomycetes</taxon>
        <taxon>Micrococcales</taxon>
        <taxon>Micrococcaceae</taxon>
        <taxon>Pseudarthrobacter</taxon>
    </lineage>
</organism>
<dbReference type="PANTHER" id="PTHR30304:SF0">
    <property type="entry name" value="D-TAGATOSE-1,6-BISPHOSPHATE ALDOLASE SUBUNIT GATY-RELATED"/>
    <property type="match status" value="1"/>
</dbReference>
<reference evidence="5" key="1">
    <citation type="submission" date="2016-10" db="EMBL/GenBank/DDBJ databases">
        <authorList>
            <person name="Varghese N."/>
            <person name="Submissions S."/>
        </authorList>
    </citation>
    <scope>NUCLEOTIDE SEQUENCE [LARGE SCALE GENOMIC DNA]</scope>
    <source>
        <strain evidence="5">IMMIB L-1606</strain>
    </source>
</reference>
<feature type="binding site" evidence="2">
    <location>
        <begin position="219"/>
        <end position="221"/>
    </location>
    <ligand>
        <name>dihydroxyacetone phosphate</name>
        <dbReference type="ChEBI" id="CHEBI:57642"/>
    </ligand>
</feature>
<feature type="binding site" evidence="3">
    <location>
        <position position="82"/>
    </location>
    <ligand>
        <name>Zn(2+)</name>
        <dbReference type="ChEBI" id="CHEBI:29105"/>
        <label>1</label>
        <note>catalytic</note>
    </ligand>
</feature>
<sequence>MRTRLDHLVTSALQQGSAVPAFTCYDFTTALAVVGAAEESGRGVILLVAPKTAATPNGLRLIAALRGLADAASVPVAVQLDHATDLAVMADAVAAGADSVLADGSSLPYEENIALVVAAREMLAANGHPDVVLEAELGGLAGDEDRAFSADEPEDQSGFAVAGLTDSAQVEDFVTRTGAQLLAVAVGNVHGKYKGEPLLRWDVLQDIAVRTHLPLVLHGASGIPAEELVKAAAMNVGKVNFNTELRTGVLATLQEQLPVHRADGENLQSLLGHWNRSAGEFAGATLATLSR</sequence>
<keyword evidence="3" id="KW-0862">Zinc</keyword>
<feature type="binding site" evidence="3">
    <location>
        <position position="103"/>
    </location>
    <ligand>
        <name>Zn(2+)</name>
        <dbReference type="ChEBI" id="CHEBI:29105"/>
        <label>2</label>
    </ligand>
</feature>
<evidence type="ECO:0000256" key="1">
    <source>
        <dbReference type="PIRSR" id="PIRSR001359-1"/>
    </source>
</evidence>
<name>A0A1H1USQ8_9MICC</name>
<protein>
    <submittedName>
        <fullName evidence="4">Tagatose 1,6-diphosphate aldolase GatY/KbaY</fullName>
    </submittedName>
</protein>
<dbReference type="RefSeq" id="WP_091717725.1">
    <property type="nucleotide sequence ID" value="NZ_CAUQLD010000021.1"/>
</dbReference>
<dbReference type="InterPro" id="IPR013785">
    <property type="entry name" value="Aldolase_TIM"/>
</dbReference>
<dbReference type="InterPro" id="IPR050246">
    <property type="entry name" value="Class_II_FBP_aldolase"/>
</dbReference>
<dbReference type="Pfam" id="PF01116">
    <property type="entry name" value="F_bP_aldolase"/>
    <property type="match status" value="1"/>
</dbReference>
<dbReference type="GO" id="GO:0008270">
    <property type="term" value="F:zinc ion binding"/>
    <property type="evidence" value="ECO:0007669"/>
    <property type="project" value="InterPro"/>
</dbReference>
<dbReference type="PANTHER" id="PTHR30304">
    <property type="entry name" value="D-TAGATOSE-1,6-BISPHOSPHATE ALDOLASE"/>
    <property type="match status" value="1"/>
</dbReference>
<keyword evidence="5" id="KW-1185">Reference proteome</keyword>
<dbReference type="OrthoDB" id="9803995at2"/>